<evidence type="ECO:0000256" key="5">
    <source>
        <dbReference type="SAM" id="Phobius"/>
    </source>
</evidence>
<accession>A0A067M0H7</accession>
<dbReference type="PANTHER" id="PTHR31465:SF9">
    <property type="entry name" value="SPHINGOID LONG-CHAIN BASE TRANSPORTER RSB1"/>
    <property type="match status" value="1"/>
</dbReference>
<evidence type="ECO:0000313" key="6">
    <source>
        <dbReference type="EMBL" id="KDQ09238.1"/>
    </source>
</evidence>
<proteinExistence type="predicted"/>
<protein>
    <recommendedName>
        <fullName evidence="8">RTA1 like protein</fullName>
    </recommendedName>
</protein>
<dbReference type="HOGENOM" id="CLU_033465_6_0_1"/>
<dbReference type="InterPro" id="IPR007568">
    <property type="entry name" value="RTA1"/>
</dbReference>
<gene>
    <name evidence="6" type="ORF">BOTBODRAFT_37144</name>
</gene>
<feature type="transmembrane region" description="Helical" evidence="5">
    <location>
        <begin position="261"/>
        <end position="279"/>
    </location>
</feature>
<keyword evidence="3 5" id="KW-1133">Transmembrane helix</keyword>
<dbReference type="Pfam" id="PF04479">
    <property type="entry name" value="RTA1"/>
    <property type="match status" value="1"/>
</dbReference>
<keyword evidence="7" id="KW-1185">Reference proteome</keyword>
<dbReference type="PANTHER" id="PTHR31465">
    <property type="entry name" value="PROTEIN RTA1-RELATED"/>
    <property type="match status" value="1"/>
</dbReference>
<name>A0A067M0H7_BOTB1</name>
<evidence type="ECO:0000256" key="3">
    <source>
        <dbReference type="ARBA" id="ARBA00022989"/>
    </source>
</evidence>
<sequence>MSNSTATSSGQDGHDLESPYNYVPTLWVCATLLALFAFSGLLHLIQAIWTRKWWLLPTLVLCAIGEIIGWSGRLWSSKNVLLGTPFLIQISTTIIAPSFMSAALFVTLGHLVTRLGPQYSRLGPKLYTIIFCTVDLISLVVQAVGGGLASSADTHEGAENGGHIMLGGIIIQMIAITFYALLALEFFARFYTNRPVRNVASNESPEAKAFATGSQKVGKSLKLLILGLGLSSLFLFIRAVYRTIELSDGWNGRIISTQTYFNVLDGLAVFAAMLTLNVLHPGYLLSRVDSTQLSPVGSTV</sequence>
<dbReference type="STRING" id="930990.A0A067M0H7"/>
<evidence type="ECO:0008006" key="8">
    <source>
        <dbReference type="Google" id="ProtNLM"/>
    </source>
</evidence>
<dbReference type="GO" id="GO:0005886">
    <property type="term" value="C:plasma membrane"/>
    <property type="evidence" value="ECO:0007669"/>
    <property type="project" value="TreeGrafter"/>
</dbReference>
<dbReference type="EMBL" id="KL198080">
    <property type="protein sequence ID" value="KDQ09238.1"/>
    <property type="molecule type" value="Genomic_DNA"/>
</dbReference>
<dbReference type="GO" id="GO:0000324">
    <property type="term" value="C:fungal-type vacuole"/>
    <property type="evidence" value="ECO:0007669"/>
    <property type="project" value="TreeGrafter"/>
</dbReference>
<dbReference type="OrthoDB" id="3358017at2759"/>
<feature type="transmembrane region" description="Helical" evidence="5">
    <location>
        <begin position="54"/>
        <end position="74"/>
    </location>
</feature>
<reference evidence="7" key="1">
    <citation type="journal article" date="2014" name="Proc. Natl. Acad. Sci. U.S.A.">
        <title>Extensive sampling of basidiomycete genomes demonstrates inadequacy of the white-rot/brown-rot paradigm for wood decay fungi.</title>
        <authorList>
            <person name="Riley R."/>
            <person name="Salamov A.A."/>
            <person name="Brown D.W."/>
            <person name="Nagy L.G."/>
            <person name="Floudas D."/>
            <person name="Held B.W."/>
            <person name="Levasseur A."/>
            <person name="Lombard V."/>
            <person name="Morin E."/>
            <person name="Otillar R."/>
            <person name="Lindquist E.A."/>
            <person name="Sun H."/>
            <person name="LaButti K.M."/>
            <person name="Schmutz J."/>
            <person name="Jabbour D."/>
            <person name="Luo H."/>
            <person name="Baker S.E."/>
            <person name="Pisabarro A.G."/>
            <person name="Walton J.D."/>
            <person name="Blanchette R.A."/>
            <person name="Henrissat B."/>
            <person name="Martin F."/>
            <person name="Cullen D."/>
            <person name="Hibbett D.S."/>
            <person name="Grigoriev I.V."/>
        </authorList>
    </citation>
    <scope>NUCLEOTIDE SEQUENCE [LARGE SCALE GENOMIC DNA]</scope>
    <source>
        <strain evidence="7">FD-172 SS1</strain>
    </source>
</reference>
<dbReference type="Proteomes" id="UP000027195">
    <property type="component" value="Unassembled WGS sequence"/>
</dbReference>
<evidence type="ECO:0000256" key="2">
    <source>
        <dbReference type="ARBA" id="ARBA00022692"/>
    </source>
</evidence>
<dbReference type="FunCoup" id="A0A067M0H7">
    <property type="interactions" value="32"/>
</dbReference>
<keyword evidence="4 5" id="KW-0472">Membrane</keyword>
<feature type="transmembrane region" description="Helical" evidence="5">
    <location>
        <begin position="164"/>
        <end position="188"/>
    </location>
</feature>
<evidence type="ECO:0000313" key="7">
    <source>
        <dbReference type="Proteomes" id="UP000027195"/>
    </source>
</evidence>
<organism evidence="6 7">
    <name type="scientific">Botryobasidium botryosum (strain FD-172 SS1)</name>
    <dbReference type="NCBI Taxonomy" id="930990"/>
    <lineage>
        <taxon>Eukaryota</taxon>
        <taxon>Fungi</taxon>
        <taxon>Dikarya</taxon>
        <taxon>Basidiomycota</taxon>
        <taxon>Agaricomycotina</taxon>
        <taxon>Agaricomycetes</taxon>
        <taxon>Cantharellales</taxon>
        <taxon>Botryobasidiaceae</taxon>
        <taxon>Botryobasidium</taxon>
    </lineage>
</organism>
<keyword evidence="2 5" id="KW-0812">Transmembrane</keyword>
<feature type="transmembrane region" description="Helical" evidence="5">
    <location>
        <begin position="20"/>
        <end position="42"/>
    </location>
</feature>
<dbReference type="InParanoid" id="A0A067M0H7"/>
<feature type="transmembrane region" description="Helical" evidence="5">
    <location>
        <begin position="86"/>
        <end position="106"/>
    </location>
</feature>
<evidence type="ECO:0000256" key="4">
    <source>
        <dbReference type="ARBA" id="ARBA00023136"/>
    </source>
</evidence>
<evidence type="ECO:0000256" key="1">
    <source>
        <dbReference type="ARBA" id="ARBA00004141"/>
    </source>
</evidence>
<comment type="subcellular location">
    <subcellularLocation>
        <location evidence="1">Membrane</location>
        <topology evidence="1">Multi-pass membrane protein</topology>
    </subcellularLocation>
</comment>
<feature type="transmembrane region" description="Helical" evidence="5">
    <location>
        <begin position="126"/>
        <end position="144"/>
    </location>
</feature>
<feature type="transmembrane region" description="Helical" evidence="5">
    <location>
        <begin position="223"/>
        <end position="241"/>
    </location>
</feature>
<dbReference type="AlphaFoldDB" id="A0A067M0H7"/>